<protein>
    <submittedName>
        <fullName evidence="1">Uncharacterized protein</fullName>
    </submittedName>
</protein>
<keyword evidence="2" id="KW-1185">Reference proteome</keyword>
<sequence length="189" mass="22422">MTKSSNLDELFYELIESAEKSLSKTLSEYSKIYILNLLKKLTYNNELLNNEIIREKAIAEIFMEAFHQNIFEKVRLLKLAGDFSLILSGLYPDSIKNKLVSIDYYIKMGKSSYKELANTYGQYRSKLELMQLYLELKREFYKLVEILTEIADNINFINKDDLLYIKQNWEKTNIKKYKEILDKNKIIPI</sequence>
<name>D3PA26_DEFDS</name>
<dbReference type="KEGG" id="ddf:DEFDS_2118"/>
<gene>
    <name evidence="1" type="ordered locus">DEFDS_2118</name>
</gene>
<dbReference type="HOGENOM" id="CLU_097426_0_0_0"/>
<dbReference type="AlphaFoldDB" id="D3PA26"/>
<reference evidence="1 2" key="1">
    <citation type="journal article" date="2010" name="DNA Res.">
        <title>Bacterial lifestyle in a deep-sea hydrothermal vent chimney revealed by the genome sequence of the thermophilic bacterium Deferribacter desulfuricans SSM1.</title>
        <authorList>
            <person name="Takaki Y."/>
            <person name="Shimamura S."/>
            <person name="Nakagawa S."/>
            <person name="Fukuhara Y."/>
            <person name="Horikawa H."/>
            <person name="Ankai A."/>
            <person name="Harada T."/>
            <person name="Hosoyama A."/>
            <person name="Oguchi A."/>
            <person name="Fukui S."/>
            <person name="Fujita N."/>
            <person name="Takami H."/>
            <person name="Takai K."/>
        </authorList>
    </citation>
    <scope>NUCLEOTIDE SEQUENCE [LARGE SCALE GENOMIC DNA]</scope>
    <source>
        <strain evidence="2">DSM 14783 / JCM 11476 / NBRC 101012 / SSM1</strain>
    </source>
</reference>
<dbReference type="OrthoDB" id="5508063at2"/>
<evidence type="ECO:0000313" key="2">
    <source>
        <dbReference type="Proteomes" id="UP000001520"/>
    </source>
</evidence>
<dbReference type="STRING" id="639282.DEFDS_2118"/>
<evidence type="ECO:0000313" key="1">
    <source>
        <dbReference type="EMBL" id="BAI81566.1"/>
    </source>
</evidence>
<dbReference type="EMBL" id="AP011529">
    <property type="protein sequence ID" value="BAI81566.1"/>
    <property type="molecule type" value="Genomic_DNA"/>
</dbReference>
<proteinExistence type="predicted"/>
<dbReference type="Proteomes" id="UP000001520">
    <property type="component" value="Chromosome"/>
</dbReference>
<accession>D3PA26</accession>
<organism evidence="1 2">
    <name type="scientific">Deferribacter desulfuricans (strain DSM 14783 / JCM 11476 / NBRC 101012 / SSM1)</name>
    <dbReference type="NCBI Taxonomy" id="639282"/>
    <lineage>
        <taxon>Bacteria</taxon>
        <taxon>Pseudomonadati</taxon>
        <taxon>Deferribacterota</taxon>
        <taxon>Deferribacteres</taxon>
        <taxon>Deferribacterales</taxon>
        <taxon>Deferribacteraceae</taxon>
        <taxon>Deferribacter</taxon>
    </lineage>
</organism>
<dbReference type="RefSeq" id="WP_013008811.1">
    <property type="nucleotide sequence ID" value="NC_013939.1"/>
</dbReference>
<dbReference type="eggNOG" id="ENOG50305MD">
    <property type="taxonomic scope" value="Bacteria"/>
</dbReference>